<protein>
    <submittedName>
        <fullName evidence="1">Uncharacterized protein</fullName>
    </submittedName>
</protein>
<evidence type="ECO:0000313" key="2">
    <source>
        <dbReference type="Proteomes" id="UP000683000"/>
    </source>
</evidence>
<organism evidence="1 2">
    <name type="scientific">Boletus reticuloceps</name>
    <dbReference type="NCBI Taxonomy" id="495285"/>
    <lineage>
        <taxon>Eukaryota</taxon>
        <taxon>Fungi</taxon>
        <taxon>Dikarya</taxon>
        <taxon>Basidiomycota</taxon>
        <taxon>Agaricomycotina</taxon>
        <taxon>Agaricomycetes</taxon>
        <taxon>Agaricomycetidae</taxon>
        <taxon>Boletales</taxon>
        <taxon>Boletineae</taxon>
        <taxon>Boletaceae</taxon>
        <taxon>Boletoideae</taxon>
        <taxon>Boletus</taxon>
    </lineage>
</organism>
<dbReference type="EMBL" id="JAGFBS010000017">
    <property type="protein sequence ID" value="KAG6374596.1"/>
    <property type="molecule type" value="Genomic_DNA"/>
</dbReference>
<sequence>MPESMRKAWPLSCGIQRSGSFPNVSDHSARVKHVRTAKEQRLASTKELDKYMPALRGKCPYHFILEGKLVDDNFPHCPREPNRNRNREGPICHMDHTFPKAGWCAFSQFIFRTTFCLWQVPTLRVELIKGLHIQLSLNTQEEFTQWVVDELADEGKSHNCLEAFLWLCRRKEKENPRFFV</sequence>
<dbReference type="Proteomes" id="UP000683000">
    <property type="component" value="Unassembled WGS sequence"/>
</dbReference>
<keyword evidence="2" id="KW-1185">Reference proteome</keyword>
<comment type="caution">
    <text evidence="1">The sequence shown here is derived from an EMBL/GenBank/DDBJ whole genome shotgun (WGS) entry which is preliminary data.</text>
</comment>
<dbReference type="OrthoDB" id="2608216at2759"/>
<name>A0A8I3A7I8_9AGAM</name>
<gene>
    <name evidence="1" type="ORF">JVT61DRAFT_3955</name>
</gene>
<reference evidence="1" key="1">
    <citation type="submission" date="2021-03" db="EMBL/GenBank/DDBJ databases">
        <title>Evolutionary innovations through gain and loss of genes in the ectomycorrhizal Boletales.</title>
        <authorList>
            <person name="Wu G."/>
            <person name="Miyauchi S."/>
            <person name="Morin E."/>
            <person name="Yang Z.-L."/>
            <person name="Xu J."/>
            <person name="Martin F.M."/>
        </authorList>
    </citation>
    <scope>NUCLEOTIDE SEQUENCE</scope>
    <source>
        <strain evidence="1">BR01</strain>
    </source>
</reference>
<proteinExistence type="predicted"/>
<accession>A0A8I3A7I8</accession>
<evidence type="ECO:0000313" key="1">
    <source>
        <dbReference type="EMBL" id="KAG6374596.1"/>
    </source>
</evidence>
<dbReference type="AlphaFoldDB" id="A0A8I3A7I8"/>